<evidence type="ECO:0000256" key="1">
    <source>
        <dbReference type="SAM" id="MobiDB-lite"/>
    </source>
</evidence>
<feature type="compositionally biased region" description="Basic and acidic residues" evidence="1">
    <location>
        <begin position="1"/>
        <end position="24"/>
    </location>
</feature>
<name>A0A1Z5KLM2_FISSO</name>
<dbReference type="AlphaFoldDB" id="A0A1Z5KLM2"/>
<evidence type="ECO:0000313" key="3">
    <source>
        <dbReference type="Proteomes" id="UP000198406"/>
    </source>
</evidence>
<feature type="compositionally biased region" description="Basic and acidic residues" evidence="1">
    <location>
        <begin position="139"/>
        <end position="151"/>
    </location>
</feature>
<reference evidence="2 3" key="1">
    <citation type="journal article" date="2015" name="Plant Cell">
        <title>Oil accumulation by the oleaginous diatom Fistulifera solaris as revealed by the genome and transcriptome.</title>
        <authorList>
            <person name="Tanaka T."/>
            <person name="Maeda Y."/>
            <person name="Veluchamy A."/>
            <person name="Tanaka M."/>
            <person name="Abida H."/>
            <person name="Marechal E."/>
            <person name="Bowler C."/>
            <person name="Muto M."/>
            <person name="Sunaga Y."/>
            <person name="Tanaka M."/>
            <person name="Yoshino T."/>
            <person name="Taniguchi T."/>
            <person name="Fukuda Y."/>
            <person name="Nemoto M."/>
            <person name="Matsumoto M."/>
            <person name="Wong P.S."/>
            <person name="Aburatani S."/>
            <person name="Fujibuchi W."/>
        </authorList>
    </citation>
    <scope>NUCLEOTIDE SEQUENCE [LARGE SCALE GENOMIC DNA]</scope>
    <source>
        <strain evidence="2 3">JPCC DA0580</strain>
    </source>
</reference>
<protein>
    <submittedName>
        <fullName evidence="2">Uncharacterized protein</fullName>
    </submittedName>
</protein>
<feature type="compositionally biased region" description="Polar residues" evidence="1">
    <location>
        <begin position="187"/>
        <end position="218"/>
    </location>
</feature>
<dbReference type="EMBL" id="BDSP01000252">
    <property type="protein sequence ID" value="GAX26921.1"/>
    <property type="molecule type" value="Genomic_DNA"/>
</dbReference>
<keyword evidence="3" id="KW-1185">Reference proteome</keyword>
<dbReference type="Proteomes" id="UP000198406">
    <property type="component" value="Unassembled WGS sequence"/>
</dbReference>
<evidence type="ECO:0000313" key="2">
    <source>
        <dbReference type="EMBL" id="GAX26921.1"/>
    </source>
</evidence>
<feature type="region of interest" description="Disordered" evidence="1">
    <location>
        <begin position="1"/>
        <end position="25"/>
    </location>
</feature>
<dbReference type="InParanoid" id="A0A1Z5KLM2"/>
<feature type="compositionally biased region" description="Basic and acidic residues" evidence="1">
    <location>
        <begin position="167"/>
        <end position="177"/>
    </location>
</feature>
<accession>A0A1Z5KLM2</accession>
<proteinExistence type="predicted"/>
<sequence length="485" mass="53857">MTSTERTKEEETTSRSVALDDKQKTSQGADLLLSLAETASEHAQLSVNYEADTNCRSITEKSPFYSETEIQLGAPESSRSHHLPHPYGWHRPYYYHHPYGGMHPLTHYPPHYPMPTEELPSSPLRKRVVLESIDISPDDDVKRPRLEESRQESSPTSQSPRSTTDYPDEKGATKRESVISPSSSSSNETTQQGGTDNDSQTARPTSRHSTPGLTSDPSRQYPGYHGPPYMGYTPGFPHYQYGAHPSIAYPYCAPSFYYRGGMMQSYNNNTNHKPTVSPTSPIDDRNAMKGLVLAARSDLLKSFPASDRNCHRCIPLKQPLPGRRWSRDADQAQQSAMPEFSQLVNFPDYLARGREGKTGAAATGKKNCVMCGKLRPCSATTMNRRGSTDGEDDGAMHIIPRQNKGVCTACDVAVWAVAGAKLEDGTPIEIKWCKGCKNFRPWAAFGDKGMATKCVRCRTRQKEKYAAAKESVKLELPHAIEAYAR</sequence>
<feature type="region of interest" description="Disordered" evidence="1">
    <location>
        <begin position="133"/>
        <end position="226"/>
    </location>
</feature>
<comment type="caution">
    <text evidence="2">The sequence shown here is derived from an EMBL/GenBank/DDBJ whole genome shotgun (WGS) entry which is preliminary data.</text>
</comment>
<gene>
    <name evidence="2" type="ORF">FisN_9Lh221</name>
</gene>
<feature type="compositionally biased region" description="Low complexity" evidence="1">
    <location>
        <begin position="152"/>
        <end position="164"/>
    </location>
</feature>
<organism evidence="2 3">
    <name type="scientific">Fistulifera solaris</name>
    <name type="common">Oleaginous diatom</name>
    <dbReference type="NCBI Taxonomy" id="1519565"/>
    <lineage>
        <taxon>Eukaryota</taxon>
        <taxon>Sar</taxon>
        <taxon>Stramenopiles</taxon>
        <taxon>Ochrophyta</taxon>
        <taxon>Bacillariophyta</taxon>
        <taxon>Bacillariophyceae</taxon>
        <taxon>Bacillariophycidae</taxon>
        <taxon>Naviculales</taxon>
        <taxon>Naviculaceae</taxon>
        <taxon>Fistulifera</taxon>
    </lineage>
</organism>
<dbReference type="OrthoDB" id="49093at2759"/>